<evidence type="ECO:0000259" key="1">
    <source>
        <dbReference type="Pfam" id="PF00551"/>
    </source>
</evidence>
<dbReference type="SUPFAM" id="SSF50486">
    <property type="entry name" value="FMT C-terminal domain-like"/>
    <property type="match status" value="1"/>
</dbReference>
<dbReference type="SUPFAM" id="SSF53328">
    <property type="entry name" value="Formyltransferase"/>
    <property type="match status" value="1"/>
</dbReference>
<organism evidence="3 4">
    <name type="scientific">Pseudoalteromonas rubra</name>
    <dbReference type="NCBI Taxonomy" id="43658"/>
    <lineage>
        <taxon>Bacteria</taxon>
        <taxon>Pseudomonadati</taxon>
        <taxon>Pseudomonadota</taxon>
        <taxon>Gammaproteobacteria</taxon>
        <taxon>Alteromonadales</taxon>
        <taxon>Pseudoalteromonadaceae</taxon>
        <taxon>Pseudoalteromonas</taxon>
    </lineage>
</organism>
<feature type="domain" description="Formyl transferase N-terminal" evidence="1">
    <location>
        <begin position="54"/>
        <end position="173"/>
    </location>
</feature>
<dbReference type="PANTHER" id="PTHR11138">
    <property type="entry name" value="METHIONYL-TRNA FORMYLTRANSFERASE"/>
    <property type="match status" value="1"/>
</dbReference>
<dbReference type="Pfam" id="PF02911">
    <property type="entry name" value="Formyl_trans_C"/>
    <property type="match status" value="1"/>
</dbReference>
<dbReference type="GO" id="GO:0005829">
    <property type="term" value="C:cytosol"/>
    <property type="evidence" value="ECO:0007669"/>
    <property type="project" value="TreeGrafter"/>
</dbReference>
<gene>
    <name evidence="3" type="ORF">CWC22_021190</name>
</gene>
<dbReference type="Gene3D" id="3.40.50.12230">
    <property type="match status" value="1"/>
</dbReference>
<proteinExistence type="predicted"/>
<dbReference type="PANTHER" id="PTHR11138:SF5">
    <property type="entry name" value="METHIONYL-TRNA FORMYLTRANSFERASE, MITOCHONDRIAL"/>
    <property type="match status" value="1"/>
</dbReference>
<feature type="domain" description="Formyl transferase C-terminal" evidence="2">
    <location>
        <begin position="211"/>
        <end position="295"/>
    </location>
</feature>
<dbReference type="Proteomes" id="UP000305729">
    <property type="component" value="Chromosome 2"/>
</dbReference>
<reference evidence="3 4" key="1">
    <citation type="submission" date="2019-10" db="EMBL/GenBank/DDBJ databases">
        <title>Pseudoalteromonas rubra S4059.</title>
        <authorList>
            <person name="Paulsen S."/>
            <person name="Wang X."/>
        </authorList>
    </citation>
    <scope>NUCLEOTIDE SEQUENCE [LARGE SCALE GENOMIC DNA]</scope>
    <source>
        <strain evidence="3 4">S4059</strain>
    </source>
</reference>
<dbReference type="GO" id="GO:0004479">
    <property type="term" value="F:methionyl-tRNA formyltransferase activity"/>
    <property type="evidence" value="ECO:0007669"/>
    <property type="project" value="TreeGrafter"/>
</dbReference>
<evidence type="ECO:0000313" key="4">
    <source>
        <dbReference type="Proteomes" id="UP000305729"/>
    </source>
</evidence>
<dbReference type="STRING" id="43658.AT705_20105"/>
<sequence>MTMEVKYALFSSSCLCLTAVQYLLQRGQLSCVVLIEAEPNPDLVQLQRFLHHHQIPMLQYKTESDDALIADLDRLGANSGIAYLFKHKLRAKLIDFFAGDVLNIHPSALPDYRGPMPVFWQLKTGADTVRLTLHKVAEQLDTGDIATHIDLPVHPFDTSQCFHQKIAQAVPALLEQFAQQQAAGTLNWQAQSEYIEMDGEQFEPRYAAHVQVEDLLIDWRHHTSTEIVNLARAANAELGGARFKFREGMLQLMQASTMECKLAGIKPGTILELDRIKGLLVKTVDGAIRLDTILTEQGIFDGYRFAVLFGLEPGLEVAASSEGRM</sequence>
<dbReference type="EMBL" id="CP045430">
    <property type="protein sequence ID" value="QPB85528.1"/>
    <property type="molecule type" value="Genomic_DNA"/>
</dbReference>
<dbReference type="InterPro" id="IPR002376">
    <property type="entry name" value="Formyl_transf_N"/>
</dbReference>
<evidence type="ECO:0000313" key="3">
    <source>
        <dbReference type="EMBL" id="QPB85528.1"/>
    </source>
</evidence>
<dbReference type="Pfam" id="PF00551">
    <property type="entry name" value="Formyl_trans_N"/>
    <property type="match status" value="1"/>
</dbReference>
<dbReference type="InterPro" id="IPR011034">
    <property type="entry name" value="Formyl_transferase-like_C_sf"/>
</dbReference>
<evidence type="ECO:0000259" key="2">
    <source>
        <dbReference type="Pfam" id="PF02911"/>
    </source>
</evidence>
<name>A0A5S3UTK0_9GAMM</name>
<dbReference type="AlphaFoldDB" id="A0A5S3UTK0"/>
<accession>A0A5S3UTK0</accession>
<protein>
    <submittedName>
        <fullName evidence="3">Uncharacterized protein</fullName>
    </submittedName>
</protein>
<dbReference type="InterPro" id="IPR005793">
    <property type="entry name" value="Formyl_trans_C"/>
</dbReference>
<dbReference type="InterPro" id="IPR036477">
    <property type="entry name" value="Formyl_transf_N_sf"/>
</dbReference>